<keyword evidence="2" id="KW-1185">Reference proteome</keyword>
<dbReference type="EMBL" id="FMAR01000007">
    <property type="protein sequence ID" value="SCC38214.1"/>
    <property type="molecule type" value="Genomic_DNA"/>
</dbReference>
<protein>
    <submittedName>
        <fullName evidence="1">Uncharacterized protein</fullName>
    </submittedName>
</protein>
<evidence type="ECO:0000313" key="2">
    <source>
        <dbReference type="Proteomes" id="UP000242818"/>
    </source>
</evidence>
<dbReference type="STRING" id="1335309.GA0116948_10769"/>
<accession>A0A1C4E3P5</accession>
<dbReference type="AlphaFoldDB" id="A0A1C4E3P5"/>
<gene>
    <name evidence="1" type="ORF">GA0116948_10769</name>
</gene>
<dbReference type="Proteomes" id="UP000242818">
    <property type="component" value="Unassembled WGS sequence"/>
</dbReference>
<organism evidence="1 2">
    <name type="scientific">Chitinophaga costaii</name>
    <dbReference type="NCBI Taxonomy" id="1335309"/>
    <lineage>
        <taxon>Bacteria</taxon>
        <taxon>Pseudomonadati</taxon>
        <taxon>Bacteroidota</taxon>
        <taxon>Chitinophagia</taxon>
        <taxon>Chitinophagales</taxon>
        <taxon>Chitinophagaceae</taxon>
        <taxon>Chitinophaga</taxon>
    </lineage>
</organism>
<sequence>MEDGVSNCFPPISGVFQQIPLAQRGKGLYKRMVGIAMKQLKEGNAPEAILAALESLFLQVAQPVAALVSNVVGNIGGNNRISLKPPRIVVRGNACKIPASVTSLLIYRMERVCWAQAG</sequence>
<reference evidence="1 2" key="1">
    <citation type="submission" date="2016-08" db="EMBL/GenBank/DDBJ databases">
        <authorList>
            <person name="Seilhamer J.J."/>
        </authorList>
    </citation>
    <scope>NUCLEOTIDE SEQUENCE [LARGE SCALE GENOMIC DNA]</scope>
    <source>
        <strain evidence="1 2">A37T2</strain>
    </source>
</reference>
<proteinExistence type="predicted"/>
<evidence type="ECO:0000313" key="1">
    <source>
        <dbReference type="EMBL" id="SCC38214.1"/>
    </source>
</evidence>
<dbReference type="RefSeq" id="WP_089712275.1">
    <property type="nucleotide sequence ID" value="NZ_FMAR01000007.1"/>
</dbReference>
<name>A0A1C4E3P5_9BACT</name>